<dbReference type="CDD" id="cd05233">
    <property type="entry name" value="SDR_c"/>
    <property type="match status" value="1"/>
</dbReference>
<comment type="similarity">
    <text evidence="1">Belongs to the short-chain dehydrogenases/reductases (SDR) family.</text>
</comment>
<organism evidence="4 5">
    <name type="scientific">Terricaulis silvestris</name>
    <dbReference type="NCBI Taxonomy" id="2686094"/>
    <lineage>
        <taxon>Bacteria</taxon>
        <taxon>Pseudomonadati</taxon>
        <taxon>Pseudomonadota</taxon>
        <taxon>Alphaproteobacteria</taxon>
        <taxon>Caulobacterales</taxon>
        <taxon>Caulobacteraceae</taxon>
        <taxon>Terricaulis</taxon>
    </lineage>
</organism>
<dbReference type="Gene3D" id="3.40.50.720">
    <property type="entry name" value="NAD(P)-binding Rossmann-like Domain"/>
    <property type="match status" value="1"/>
</dbReference>
<keyword evidence="4" id="KW-0560">Oxidoreductase</keyword>
<dbReference type="AlphaFoldDB" id="A0A6I6MPV1"/>
<dbReference type="KEGG" id="tsv:DSM104635_00364"/>
<dbReference type="SUPFAM" id="SSF51735">
    <property type="entry name" value="NAD(P)-binding Rossmann-fold domains"/>
    <property type="match status" value="1"/>
</dbReference>
<dbReference type="Proteomes" id="UP000431269">
    <property type="component" value="Chromosome"/>
</dbReference>
<dbReference type="InterPro" id="IPR020904">
    <property type="entry name" value="Sc_DH/Rdtase_CS"/>
</dbReference>
<protein>
    <recommendedName>
        <fullName evidence="3">D-xylose 1-dehydrogenase</fullName>
        <ecNumber evidence="2">1.1.1.175</ecNumber>
    </recommendedName>
</protein>
<evidence type="ECO:0000313" key="5">
    <source>
        <dbReference type="Proteomes" id="UP000431269"/>
    </source>
</evidence>
<dbReference type="EMBL" id="CP047045">
    <property type="protein sequence ID" value="QGZ93552.1"/>
    <property type="molecule type" value="Genomic_DNA"/>
</dbReference>
<name>A0A6I6MPV1_9CAUL</name>
<evidence type="ECO:0000256" key="3">
    <source>
        <dbReference type="ARBA" id="ARBA00069939"/>
    </source>
</evidence>
<dbReference type="PANTHER" id="PTHR42760">
    <property type="entry name" value="SHORT-CHAIN DEHYDROGENASES/REDUCTASES FAMILY MEMBER"/>
    <property type="match status" value="1"/>
</dbReference>
<dbReference type="Pfam" id="PF13561">
    <property type="entry name" value="adh_short_C2"/>
    <property type="match status" value="1"/>
</dbReference>
<proteinExistence type="inferred from homology"/>
<dbReference type="FunFam" id="3.40.50.720:FF:000084">
    <property type="entry name" value="Short-chain dehydrogenase reductase"/>
    <property type="match status" value="1"/>
</dbReference>
<evidence type="ECO:0000313" key="4">
    <source>
        <dbReference type="EMBL" id="QGZ93552.1"/>
    </source>
</evidence>
<dbReference type="PROSITE" id="PS00061">
    <property type="entry name" value="ADH_SHORT"/>
    <property type="match status" value="1"/>
</dbReference>
<dbReference type="RefSeq" id="WP_158764554.1">
    <property type="nucleotide sequence ID" value="NZ_CP047045.1"/>
</dbReference>
<evidence type="ECO:0000256" key="1">
    <source>
        <dbReference type="ARBA" id="ARBA00006484"/>
    </source>
</evidence>
<dbReference type="GO" id="GO:0030497">
    <property type="term" value="P:fatty acid elongation"/>
    <property type="evidence" value="ECO:0007669"/>
    <property type="project" value="TreeGrafter"/>
</dbReference>
<dbReference type="GO" id="GO:0047838">
    <property type="term" value="F:D-xylose 1-dehydrogenase (NAD+) activity"/>
    <property type="evidence" value="ECO:0007669"/>
    <property type="project" value="UniProtKB-EC"/>
</dbReference>
<dbReference type="PRINTS" id="PR00081">
    <property type="entry name" value="GDHRDH"/>
</dbReference>
<dbReference type="InterPro" id="IPR002347">
    <property type="entry name" value="SDR_fam"/>
</dbReference>
<dbReference type="EC" id="1.1.1.175" evidence="2"/>
<sequence length="257" mass="26496">MSGRFSGKIALITGAASGIGAAFARLAVAEGAEGLALLDRDSNRLSALAEVLERPTVLAGGDVGDVALWADFEARIGARFGRIELALANAGIGHPMMPIAELEPEMWSRVINVNLTGAFLTLRTALRLMNDDGAIVLVSSSMGVKPSPNTAGYGASKAALIHLAKIAALEAAPRGIRVNAIAPGGVETPLFRDADFFKGLIKQTGSERSAFDTLASRTPLGRYASAEETAGLIAFLMSDAAAQVTGANFVADAGMTL</sequence>
<gene>
    <name evidence="4" type="primary">lvr_1</name>
    <name evidence="4" type="ORF">DSM104635_00364</name>
</gene>
<dbReference type="PANTHER" id="PTHR42760:SF123">
    <property type="entry name" value="OXIDOREDUCTASE"/>
    <property type="match status" value="1"/>
</dbReference>
<dbReference type="InterPro" id="IPR036291">
    <property type="entry name" value="NAD(P)-bd_dom_sf"/>
</dbReference>
<reference evidence="5" key="1">
    <citation type="submission" date="2019-12" db="EMBL/GenBank/DDBJ databases">
        <title>Complete genome of Terracaulis silvestris 0127_4.</title>
        <authorList>
            <person name="Vieira S."/>
            <person name="Riedel T."/>
            <person name="Sproer C."/>
            <person name="Pascual J."/>
            <person name="Boedeker C."/>
            <person name="Overmann J."/>
        </authorList>
    </citation>
    <scope>NUCLEOTIDE SEQUENCE [LARGE SCALE GENOMIC DNA]</scope>
    <source>
        <strain evidence="5">0127_4</strain>
    </source>
</reference>
<accession>A0A6I6MPV1</accession>
<dbReference type="PRINTS" id="PR00080">
    <property type="entry name" value="SDRFAMILY"/>
</dbReference>
<keyword evidence="5" id="KW-1185">Reference proteome</keyword>
<evidence type="ECO:0000256" key="2">
    <source>
        <dbReference type="ARBA" id="ARBA00066641"/>
    </source>
</evidence>